<comment type="subcellular location">
    <subcellularLocation>
        <location evidence="1">Cell membrane</location>
    </subcellularLocation>
</comment>
<dbReference type="KEGG" id="pej:FYC62_09335"/>
<dbReference type="GO" id="GO:0005886">
    <property type="term" value="C:plasma membrane"/>
    <property type="evidence" value="ECO:0007669"/>
    <property type="project" value="UniProtKB-SubCell"/>
</dbReference>
<evidence type="ECO:0000256" key="3">
    <source>
        <dbReference type="ARBA" id="ARBA00022475"/>
    </source>
</evidence>
<dbReference type="RefSeq" id="WP_149074734.1">
    <property type="nucleotide sequence ID" value="NZ_CP043329.1"/>
</dbReference>
<dbReference type="PROSITE" id="PS51257">
    <property type="entry name" value="PROKAR_LIPOPROTEIN"/>
    <property type="match status" value="1"/>
</dbReference>
<name>A0A5C0VH04_9SPHI</name>
<dbReference type="EMBL" id="CP043329">
    <property type="protein sequence ID" value="QEK51826.1"/>
    <property type="molecule type" value="Genomic_DNA"/>
</dbReference>
<dbReference type="Gene3D" id="2.120.10.30">
    <property type="entry name" value="TolB, C-terminal domain"/>
    <property type="match status" value="1"/>
</dbReference>
<organism evidence="5 6">
    <name type="scientific">Pedobacter aquae</name>
    <dbReference type="NCBI Taxonomy" id="2605747"/>
    <lineage>
        <taxon>Bacteria</taxon>
        <taxon>Pseudomonadati</taxon>
        <taxon>Bacteroidota</taxon>
        <taxon>Sphingobacteriia</taxon>
        <taxon>Sphingobacteriales</taxon>
        <taxon>Sphingobacteriaceae</taxon>
        <taxon>Pedobacter</taxon>
    </lineage>
</organism>
<proteinExistence type="inferred from homology"/>
<dbReference type="AlphaFoldDB" id="A0A5C0VH04"/>
<protein>
    <recommendedName>
        <fullName evidence="7">SdiA-regulated protein</fullName>
    </recommendedName>
</protein>
<accession>A0A5C0VH04</accession>
<evidence type="ECO:0000313" key="6">
    <source>
        <dbReference type="Proteomes" id="UP000323653"/>
    </source>
</evidence>
<keyword evidence="3" id="KW-1003">Cell membrane</keyword>
<dbReference type="InterPro" id="IPR011042">
    <property type="entry name" value="6-blade_b-propeller_TolB-like"/>
</dbReference>
<comment type="similarity">
    <text evidence="2">Belongs to the YjiK family.</text>
</comment>
<dbReference type="InterPro" id="IPR009722">
    <property type="entry name" value="YjiK/CarP"/>
</dbReference>
<gene>
    <name evidence="5" type="ORF">FYC62_09335</name>
</gene>
<sequence length="301" mass="34250">MHKVYIIPFLISSILITSCTNSSLKKKKAQAVKKSYIKNFETINLDYQLKEISGITFINDSLIAAVEDENGIVYFLDLIEKKVVRKLIFQEPGDFEDITKVKNDLFIINSKGSLTQIVSFKDKRPEVIQHNTAFKKKNDIESVVYDEAQHQLLIAVKAEDLKGNEDKKAVYTFSLTNFKVDEEPYLNISHQKILAIFEGDRWEELSKAFLKKLGNENLNKVFSPTAMAIHPQDKDLYILSSTNNFIVVIHQQEIKQVISLLGNAFTQPEGMAFNSKGELYISNEGKKLSGNILKITSIHDK</sequence>
<dbReference type="Pfam" id="PF06977">
    <property type="entry name" value="SdiA-regulated"/>
    <property type="match status" value="1"/>
</dbReference>
<dbReference type="Proteomes" id="UP000323653">
    <property type="component" value="Chromosome"/>
</dbReference>
<evidence type="ECO:0000313" key="5">
    <source>
        <dbReference type="EMBL" id="QEK51826.1"/>
    </source>
</evidence>
<keyword evidence="4" id="KW-0472">Membrane</keyword>
<evidence type="ECO:0008006" key="7">
    <source>
        <dbReference type="Google" id="ProtNLM"/>
    </source>
</evidence>
<keyword evidence="6" id="KW-1185">Reference proteome</keyword>
<evidence type="ECO:0000256" key="4">
    <source>
        <dbReference type="ARBA" id="ARBA00023136"/>
    </source>
</evidence>
<evidence type="ECO:0000256" key="2">
    <source>
        <dbReference type="ARBA" id="ARBA00009852"/>
    </source>
</evidence>
<dbReference type="SUPFAM" id="SSF101898">
    <property type="entry name" value="NHL repeat"/>
    <property type="match status" value="1"/>
</dbReference>
<evidence type="ECO:0000256" key="1">
    <source>
        <dbReference type="ARBA" id="ARBA00004236"/>
    </source>
</evidence>
<reference evidence="5 6" key="1">
    <citation type="submission" date="2019-08" db="EMBL/GenBank/DDBJ databases">
        <title>Pedobacter sp. nov., isolated from Han river, South Korea.</title>
        <authorList>
            <person name="Lee D.-H."/>
            <person name="Kim Y.-S."/>
            <person name="Hwang E.-M."/>
            <person name="Le Tran T.C."/>
            <person name="Cha C.-J."/>
        </authorList>
    </citation>
    <scope>NUCLEOTIDE SEQUENCE [LARGE SCALE GENOMIC DNA]</scope>
    <source>
        <strain evidence="5 6">CJ43</strain>
    </source>
</reference>